<feature type="region of interest" description="Disordered" evidence="1">
    <location>
        <begin position="117"/>
        <end position="183"/>
    </location>
</feature>
<evidence type="ECO:0000256" key="1">
    <source>
        <dbReference type="SAM" id="MobiDB-lite"/>
    </source>
</evidence>
<feature type="compositionally biased region" description="Basic and acidic residues" evidence="1">
    <location>
        <begin position="161"/>
        <end position="183"/>
    </location>
</feature>
<protein>
    <submittedName>
        <fullName evidence="2">Uncharacterized protein</fullName>
    </submittedName>
</protein>
<gene>
    <name evidence="2" type="ORF">BDN70DRAFT_939735</name>
</gene>
<name>A0A9P6CQP9_9AGAR</name>
<dbReference type="AlphaFoldDB" id="A0A9P6CQP9"/>
<dbReference type="EMBL" id="MU156016">
    <property type="protein sequence ID" value="KAF9470410.1"/>
    <property type="molecule type" value="Genomic_DNA"/>
</dbReference>
<sequence>MISRPPGTCSTNWSLQVEMGLAGSVAKDAKYAALLRGLRDLVLNAGMNWEVGWREIPAVQKSKVFQVARDRYPILKRYVNDWATAEMVKQYIKNKRAHHYHNGWLEVPAKYAYLKENTKKRNPSGSRVKRAKNVMAAKKKAKRKESTAASSGNNGGDDGGEAGHGDEERSEARDENGENGMDR</sequence>
<proteinExistence type="predicted"/>
<keyword evidence="3" id="KW-1185">Reference proteome</keyword>
<feature type="compositionally biased region" description="Basic residues" evidence="1">
    <location>
        <begin position="118"/>
        <end position="143"/>
    </location>
</feature>
<accession>A0A9P6CQP9</accession>
<dbReference type="Proteomes" id="UP000807469">
    <property type="component" value="Unassembled WGS sequence"/>
</dbReference>
<dbReference type="OrthoDB" id="2755069at2759"/>
<evidence type="ECO:0000313" key="2">
    <source>
        <dbReference type="EMBL" id="KAF9470410.1"/>
    </source>
</evidence>
<organism evidence="2 3">
    <name type="scientific">Pholiota conissans</name>
    <dbReference type="NCBI Taxonomy" id="109636"/>
    <lineage>
        <taxon>Eukaryota</taxon>
        <taxon>Fungi</taxon>
        <taxon>Dikarya</taxon>
        <taxon>Basidiomycota</taxon>
        <taxon>Agaricomycotina</taxon>
        <taxon>Agaricomycetes</taxon>
        <taxon>Agaricomycetidae</taxon>
        <taxon>Agaricales</taxon>
        <taxon>Agaricineae</taxon>
        <taxon>Strophariaceae</taxon>
        <taxon>Pholiota</taxon>
    </lineage>
</organism>
<reference evidence="2" key="1">
    <citation type="submission" date="2020-11" db="EMBL/GenBank/DDBJ databases">
        <authorList>
            <consortium name="DOE Joint Genome Institute"/>
            <person name="Ahrendt S."/>
            <person name="Riley R."/>
            <person name="Andreopoulos W."/>
            <person name="Labutti K."/>
            <person name="Pangilinan J."/>
            <person name="Ruiz-Duenas F.J."/>
            <person name="Barrasa J.M."/>
            <person name="Sanchez-Garcia M."/>
            <person name="Camarero S."/>
            <person name="Miyauchi S."/>
            <person name="Serrano A."/>
            <person name="Linde D."/>
            <person name="Babiker R."/>
            <person name="Drula E."/>
            <person name="Ayuso-Fernandez I."/>
            <person name="Pacheco R."/>
            <person name="Padilla G."/>
            <person name="Ferreira P."/>
            <person name="Barriuso J."/>
            <person name="Kellner H."/>
            <person name="Castanera R."/>
            <person name="Alfaro M."/>
            <person name="Ramirez L."/>
            <person name="Pisabarro A.G."/>
            <person name="Kuo A."/>
            <person name="Tritt A."/>
            <person name="Lipzen A."/>
            <person name="He G."/>
            <person name="Yan M."/>
            <person name="Ng V."/>
            <person name="Cullen D."/>
            <person name="Martin F."/>
            <person name="Rosso M.-N."/>
            <person name="Henrissat B."/>
            <person name="Hibbett D."/>
            <person name="Martinez A.T."/>
            <person name="Grigoriev I.V."/>
        </authorList>
    </citation>
    <scope>NUCLEOTIDE SEQUENCE</scope>
    <source>
        <strain evidence="2">CIRM-BRFM 674</strain>
    </source>
</reference>
<comment type="caution">
    <text evidence="2">The sequence shown here is derived from an EMBL/GenBank/DDBJ whole genome shotgun (WGS) entry which is preliminary data.</text>
</comment>
<evidence type="ECO:0000313" key="3">
    <source>
        <dbReference type="Proteomes" id="UP000807469"/>
    </source>
</evidence>